<dbReference type="GO" id="GO:0005739">
    <property type="term" value="C:mitochondrion"/>
    <property type="evidence" value="ECO:0007669"/>
    <property type="project" value="TreeGrafter"/>
</dbReference>
<comment type="similarity">
    <text evidence="1">Belongs to the ATP-dependent DNA ligase family.</text>
</comment>
<dbReference type="AlphaFoldDB" id="A0A9Q0K7L6"/>
<gene>
    <name evidence="3" type="ORF">NE237_017212</name>
</gene>
<evidence type="ECO:0000313" key="4">
    <source>
        <dbReference type="Proteomes" id="UP001141806"/>
    </source>
</evidence>
<dbReference type="GO" id="GO:0006273">
    <property type="term" value="P:lagging strand elongation"/>
    <property type="evidence" value="ECO:0007669"/>
    <property type="project" value="TreeGrafter"/>
</dbReference>
<protein>
    <submittedName>
        <fullName evidence="3">Uncharacterized protein</fullName>
    </submittedName>
</protein>
<dbReference type="InterPro" id="IPR012340">
    <property type="entry name" value="NA-bd_OB-fold"/>
</dbReference>
<evidence type="ECO:0000313" key="3">
    <source>
        <dbReference type="EMBL" id="KAJ4965363.1"/>
    </source>
</evidence>
<sequence>MSIVFSVEQSYYSHTCCPSSNPSPSIRLDSSHTSLVYEVKAADLTISPVHCGGIGVVDPNKIANYKYLSHPLEFIGFFSLGMSVLFPRLVRIRKDKIPEQATSSDQVADMYRAQKHNFLIPAVPSFTDSVG</sequence>
<name>A0A9Q0K7L6_9MAGN</name>
<proteinExistence type="inferred from homology"/>
<keyword evidence="2" id="KW-0436">Ligase</keyword>
<dbReference type="PANTHER" id="PTHR45674:SF4">
    <property type="entry name" value="DNA LIGASE 1"/>
    <property type="match status" value="1"/>
</dbReference>
<dbReference type="Gene3D" id="2.40.50.140">
    <property type="entry name" value="Nucleic acid-binding proteins"/>
    <property type="match status" value="1"/>
</dbReference>
<dbReference type="PANTHER" id="PTHR45674">
    <property type="entry name" value="DNA LIGASE 1/3 FAMILY MEMBER"/>
    <property type="match status" value="1"/>
</dbReference>
<dbReference type="Proteomes" id="UP001141806">
    <property type="component" value="Unassembled WGS sequence"/>
</dbReference>
<dbReference type="OrthoDB" id="206088at2759"/>
<keyword evidence="4" id="KW-1185">Reference proteome</keyword>
<dbReference type="InterPro" id="IPR050191">
    <property type="entry name" value="ATP-dep_DNA_ligase"/>
</dbReference>
<evidence type="ECO:0000256" key="1">
    <source>
        <dbReference type="ARBA" id="ARBA00007572"/>
    </source>
</evidence>
<dbReference type="SUPFAM" id="SSF50249">
    <property type="entry name" value="Nucleic acid-binding proteins"/>
    <property type="match status" value="1"/>
</dbReference>
<accession>A0A9Q0K7L6</accession>
<organism evidence="3 4">
    <name type="scientific">Protea cynaroides</name>
    <dbReference type="NCBI Taxonomy" id="273540"/>
    <lineage>
        <taxon>Eukaryota</taxon>
        <taxon>Viridiplantae</taxon>
        <taxon>Streptophyta</taxon>
        <taxon>Embryophyta</taxon>
        <taxon>Tracheophyta</taxon>
        <taxon>Spermatophyta</taxon>
        <taxon>Magnoliopsida</taxon>
        <taxon>Proteales</taxon>
        <taxon>Proteaceae</taxon>
        <taxon>Protea</taxon>
    </lineage>
</organism>
<dbReference type="GO" id="GO:0003910">
    <property type="term" value="F:DNA ligase (ATP) activity"/>
    <property type="evidence" value="ECO:0007669"/>
    <property type="project" value="TreeGrafter"/>
</dbReference>
<dbReference type="EMBL" id="JAMYWD010000007">
    <property type="protein sequence ID" value="KAJ4965363.1"/>
    <property type="molecule type" value="Genomic_DNA"/>
</dbReference>
<reference evidence="3" key="1">
    <citation type="journal article" date="2023" name="Plant J.">
        <title>The genome of the king protea, Protea cynaroides.</title>
        <authorList>
            <person name="Chang J."/>
            <person name="Duong T.A."/>
            <person name="Schoeman C."/>
            <person name="Ma X."/>
            <person name="Roodt D."/>
            <person name="Barker N."/>
            <person name="Li Z."/>
            <person name="Van de Peer Y."/>
            <person name="Mizrachi E."/>
        </authorList>
    </citation>
    <scope>NUCLEOTIDE SEQUENCE</scope>
    <source>
        <tissue evidence="3">Young leaves</tissue>
    </source>
</reference>
<comment type="caution">
    <text evidence="3">The sequence shown here is derived from an EMBL/GenBank/DDBJ whole genome shotgun (WGS) entry which is preliminary data.</text>
</comment>
<evidence type="ECO:0000256" key="2">
    <source>
        <dbReference type="ARBA" id="ARBA00022598"/>
    </source>
</evidence>
<dbReference type="GO" id="GO:0005634">
    <property type="term" value="C:nucleus"/>
    <property type="evidence" value="ECO:0007669"/>
    <property type="project" value="TreeGrafter"/>
</dbReference>